<sequence>MTAPDTYGMRNVPDMIRQMEDLRRIIRAQGTPAVQEAWDKVEEHIDYAYRAMPARPAAPQDPRVPDLQAKIQKQRNEIGRLTHQVAALEGDKRDLRFDLFKAQARSAQVKQE</sequence>
<organism evidence="2">
    <name type="scientific">uncultured Caudovirales phage</name>
    <dbReference type="NCBI Taxonomy" id="2100421"/>
    <lineage>
        <taxon>Viruses</taxon>
        <taxon>Duplodnaviria</taxon>
        <taxon>Heunggongvirae</taxon>
        <taxon>Uroviricota</taxon>
        <taxon>Caudoviricetes</taxon>
        <taxon>Peduoviridae</taxon>
        <taxon>Maltschvirus</taxon>
        <taxon>Maltschvirus maltsch</taxon>
    </lineage>
</organism>
<evidence type="ECO:0000313" key="2">
    <source>
        <dbReference type="EMBL" id="CAB4121839.1"/>
    </source>
</evidence>
<gene>
    <name evidence="2" type="ORF">UFOVP16_13</name>
</gene>
<accession>A0A6J5KNS7</accession>
<dbReference type="EMBL" id="LR796155">
    <property type="protein sequence ID" value="CAB4121839.1"/>
    <property type="molecule type" value="Genomic_DNA"/>
</dbReference>
<name>A0A6J5KNS7_9CAUD</name>
<reference evidence="2" key="1">
    <citation type="submission" date="2020-04" db="EMBL/GenBank/DDBJ databases">
        <authorList>
            <person name="Chiriac C."/>
            <person name="Salcher M."/>
            <person name="Ghai R."/>
            <person name="Kavagutti S V."/>
        </authorList>
    </citation>
    <scope>NUCLEOTIDE SEQUENCE</scope>
</reference>
<protein>
    <submittedName>
        <fullName evidence="2">Uncharacterized protein</fullName>
    </submittedName>
</protein>
<proteinExistence type="predicted"/>
<feature type="coiled-coil region" evidence="1">
    <location>
        <begin position="64"/>
        <end position="91"/>
    </location>
</feature>
<keyword evidence="1" id="KW-0175">Coiled coil</keyword>
<evidence type="ECO:0000256" key="1">
    <source>
        <dbReference type="SAM" id="Coils"/>
    </source>
</evidence>